<evidence type="ECO:0000313" key="1">
    <source>
        <dbReference type="EMBL" id="KAL0954244.1"/>
    </source>
</evidence>
<keyword evidence="2" id="KW-1185">Reference proteome</keyword>
<name>A0ABR3JEW6_9AGAR</name>
<comment type="caution">
    <text evidence="1">The sequence shown here is derived from an EMBL/GenBank/DDBJ whole genome shotgun (WGS) entry which is preliminary data.</text>
</comment>
<protein>
    <submittedName>
        <fullName evidence="1">Uncharacterized protein</fullName>
    </submittedName>
</protein>
<gene>
    <name evidence="1" type="ORF">HGRIS_005372</name>
</gene>
<proteinExistence type="predicted"/>
<reference evidence="2" key="1">
    <citation type="submission" date="2024-06" db="EMBL/GenBank/DDBJ databases">
        <title>Multi-omics analyses provide insights into the biosynthesis of the anticancer antibiotic pleurotin in Hohenbuehelia grisea.</title>
        <authorList>
            <person name="Weaver J.A."/>
            <person name="Alberti F."/>
        </authorList>
    </citation>
    <scope>NUCLEOTIDE SEQUENCE [LARGE SCALE GENOMIC DNA]</scope>
    <source>
        <strain evidence="2">T-177</strain>
    </source>
</reference>
<organism evidence="1 2">
    <name type="scientific">Hohenbuehelia grisea</name>
    <dbReference type="NCBI Taxonomy" id="104357"/>
    <lineage>
        <taxon>Eukaryota</taxon>
        <taxon>Fungi</taxon>
        <taxon>Dikarya</taxon>
        <taxon>Basidiomycota</taxon>
        <taxon>Agaricomycotina</taxon>
        <taxon>Agaricomycetes</taxon>
        <taxon>Agaricomycetidae</taxon>
        <taxon>Agaricales</taxon>
        <taxon>Pleurotineae</taxon>
        <taxon>Pleurotaceae</taxon>
        <taxon>Hohenbuehelia</taxon>
    </lineage>
</organism>
<evidence type="ECO:0000313" key="2">
    <source>
        <dbReference type="Proteomes" id="UP001556367"/>
    </source>
</evidence>
<dbReference type="EMBL" id="JASNQZ010000008">
    <property type="protein sequence ID" value="KAL0954244.1"/>
    <property type="molecule type" value="Genomic_DNA"/>
</dbReference>
<accession>A0ABR3JEW6</accession>
<dbReference type="Proteomes" id="UP001556367">
    <property type="component" value="Unassembled WGS sequence"/>
</dbReference>
<sequence length="131" mass="13842">MGDGKARLGSTRSLQAPLYSFNIAMMKSALAFLSFFAVSALAMPGKVDPSLPPPLICQLSCAFAPPKCSGKTVAVHQGGCWSCCTAPPEPNLCLKHCLLGEDPPTDPEVCASGWFLKKSGDCWQCCDYPGV</sequence>